<evidence type="ECO:0000313" key="2">
    <source>
        <dbReference type="Proteomes" id="UP001055879"/>
    </source>
</evidence>
<protein>
    <submittedName>
        <fullName evidence="1">Uncharacterized protein</fullName>
    </submittedName>
</protein>
<sequence>MKGKRSFCGRRLYRIPSEDEVVAVEALLTLRNVVSFPAKQQPRTTVHDGGPTSKPEVNSPSTPLALTSISTADDLSDHSQKKQSFDPNDQQHAGMDNVVKLNEDEEI</sequence>
<gene>
    <name evidence="1" type="ORF">L6452_04809</name>
</gene>
<name>A0ACB9EEJ8_ARCLA</name>
<organism evidence="1 2">
    <name type="scientific">Arctium lappa</name>
    <name type="common">Greater burdock</name>
    <name type="synonym">Lappa major</name>
    <dbReference type="NCBI Taxonomy" id="4217"/>
    <lineage>
        <taxon>Eukaryota</taxon>
        <taxon>Viridiplantae</taxon>
        <taxon>Streptophyta</taxon>
        <taxon>Embryophyta</taxon>
        <taxon>Tracheophyta</taxon>
        <taxon>Spermatophyta</taxon>
        <taxon>Magnoliopsida</taxon>
        <taxon>eudicotyledons</taxon>
        <taxon>Gunneridae</taxon>
        <taxon>Pentapetalae</taxon>
        <taxon>asterids</taxon>
        <taxon>campanulids</taxon>
        <taxon>Asterales</taxon>
        <taxon>Asteraceae</taxon>
        <taxon>Carduoideae</taxon>
        <taxon>Cardueae</taxon>
        <taxon>Arctiinae</taxon>
        <taxon>Arctium</taxon>
    </lineage>
</organism>
<comment type="caution">
    <text evidence="1">The sequence shown here is derived from an EMBL/GenBank/DDBJ whole genome shotgun (WGS) entry which is preliminary data.</text>
</comment>
<dbReference type="Proteomes" id="UP001055879">
    <property type="component" value="Linkage Group LG02"/>
</dbReference>
<dbReference type="EMBL" id="CM042048">
    <property type="protein sequence ID" value="KAI3757275.1"/>
    <property type="molecule type" value="Genomic_DNA"/>
</dbReference>
<reference evidence="1 2" key="2">
    <citation type="journal article" date="2022" name="Mol. Ecol. Resour.">
        <title>The genomes of chicory, endive, great burdock and yacon provide insights into Asteraceae paleo-polyploidization history and plant inulin production.</title>
        <authorList>
            <person name="Fan W."/>
            <person name="Wang S."/>
            <person name="Wang H."/>
            <person name="Wang A."/>
            <person name="Jiang F."/>
            <person name="Liu H."/>
            <person name="Zhao H."/>
            <person name="Xu D."/>
            <person name="Zhang Y."/>
        </authorList>
    </citation>
    <scope>NUCLEOTIDE SEQUENCE [LARGE SCALE GENOMIC DNA]</scope>
    <source>
        <strain evidence="2">cv. Niubang</strain>
    </source>
</reference>
<reference evidence="2" key="1">
    <citation type="journal article" date="2022" name="Mol. Ecol. Resour.">
        <title>The genomes of chicory, endive, great burdock and yacon provide insights into Asteraceae palaeo-polyploidization history and plant inulin production.</title>
        <authorList>
            <person name="Fan W."/>
            <person name="Wang S."/>
            <person name="Wang H."/>
            <person name="Wang A."/>
            <person name="Jiang F."/>
            <person name="Liu H."/>
            <person name="Zhao H."/>
            <person name="Xu D."/>
            <person name="Zhang Y."/>
        </authorList>
    </citation>
    <scope>NUCLEOTIDE SEQUENCE [LARGE SCALE GENOMIC DNA]</scope>
    <source>
        <strain evidence="2">cv. Niubang</strain>
    </source>
</reference>
<keyword evidence="2" id="KW-1185">Reference proteome</keyword>
<evidence type="ECO:0000313" key="1">
    <source>
        <dbReference type="EMBL" id="KAI3757275.1"/>
    </source>
</evidence>
<accession>A0ACB9EEJ8</accession>
<proteinExistence type="predicted"/>